<protein>
    <recommendedName>
        <fullName evidence="4">Yip1 domain-containing protein</fullName>
    </recommendedName>
</protein>
<feature type="transmembrane region" description="Helical" evidence="1">
    <location>
        <begin position="145"/>
        <end position="168"/>
    </location>
</feature>
<gene>
    <name evidence="2" type="ORF">NCTC12229_00839</name>
</gene>
<keyword evidence="1" id="KW-0472">Membrane</keyword>
<keyword evidence="1" id="KW-1133">Transmembrane helix</keyword>
<proteinExistence type="predicted"/>
<feature type="transmembrane region" description="Helical" evidence="1">
    <location>
        <begin position="114"/>
        <end position="133"/>
    </location>
</feature>
<feature type="transmembrane region" description="Helical" evidence="1">
    <location>
        <begin position="25"/>
        <end position="49"/>
    </location>
</feature>
<dbReference type="EMBL" id="UGRS01000001">
    <property type="protein sequence ID" value="SUA36424.1"/>
    <property type="molecule type" value="Genomic_DNA"/>
</dbReference>
<evidence type="ECO:0008006" key="4">
    <source>
        <dbReference type="Google" id="ProtNLM"/>
    </source>
</evidence>
<evidence type="ECO:0000313" key="3">
    <source>
        <dbReference type="Proteomes" id="UP000254055"/>
    </source>
</evidence>
<name>A0A378WIQ6_9NEIS</name>
<dbReference type="Proteomes" id="UP000254055">
    <property type="component" value="Unassembled WGS sequence"/>
</dbReference>
<reference evidence="2 3" key="1">
    <citation type="submission" date="2018-06" db="EMBL/GenBank/DDBJ databases">
        <authorList>
            <consortium name="Pathogen Informatics"/>
            <person name="Doyle S."/>
        </authorList>
    </citation>
    <scope>NUCLEOTIDE SEQUENCE [LARGE SCALE GENOMIC DNA]</scope>
    <source>
        <strain evidence="2 3">NCTC12229</strain>
    </source>
</reference>
<dbReference type="OrthoDB" id="8607024at2"/>
<evidence type="ECO:0000313" key="2">
    <source>
        <dbReference type="EMBL" id="SUA36424.1"/>
    </source>
</evidence>
<dbReference type="RefSeq" id="WP_147278331.1">
    <property type="nucleotide sequence ID" value="NZ_UGRS01000001.1"/>
</dbReference>
<organism evidence="2 3">
    <name type="scientific">Neisseria zoodegmatis</name>
    <dbReference type="NCBI Taxonomy" id="326523"/>
    <lineage>
        <taxon>Bacteria</taxon>
        <taxon>Pseudomonadati</taxon>
        <taxon>Pseudomonadota</taxon>
        <taxon>Betaproteobacteria</taxon>
        <taxon>Neisseriales</taxon>
        <taxon>Neisseriaceae</taxon>
        <taxon>Neisseria</taxon>
    </lineage>
</organism>
<sequence>MLYQFVRDMWDVLRLRYKNPEEYRYSLPVNLAVLLLIGIVNAAASVPLLGKSTPLIVFAVLLTVLKCVILSRTMSAALRHQNAPRQPFWGFVLVTESLAIPLLLLFYVPSLASIGVFWQIWIFWVQIIGFMNISKQRGGKVVLGYLMYALITLIAGTLLITVFAQAGWLDLQELSQQFENVMNSNR</sequence>
<accession>A0A378WIQ6</accession>
<dbReference type="AlphaFoldDB" id="A0A378WIQ6"/>
<keyword evidence="1" id="KW-0812">Transmembrane</keyword>
<evidence type="ECO:0000256" key="1">
    <source>
        <dbReference type="SAM" id="Phobius"/>
    </source>
</evidence>
<feature type="transmembrane region" description="Helical" evidence="1">
    <location>
        <begin position="55"/>
        <end position="75"/>
    </location>
</feature>
<feature type="transmembrane region" description="Helical" evidence="1">
    <location>
        <begin position="87"/>
        <end position="108"/>
    </location>
</feature>